<feature type="region of interest" description="Disordered" evidence="1">
    <location>
        <begin position="21"/>
        <end position="74"/>
    </location>
</feature>
<dbReference type="Proteomes" id="UP000249341">
    <property type="component" value="Unassembled WGS sequence"/>
</dbReference>
<evidence type="ECO:0000256" key="1">
    <source>
        <dbReference type="SAM" id="MobiDB-lite"/>
    </source>
</evidence>
<dbReference type="AlphaFoldDB" id="A0A327ZJ44"/>
<accession>A0A327ZJ44</accession>
<name>A0A327ZJ44_9ACTN</name>
<feature type="compositionally biased region" description="Low complexity" evidence="1">
    <location>
        <begin position="59"/>
        <end position="74"/>
    </location>
</feature>
<organism evidence="2 3">
    <name type="scientific">Actinoplanes lutulentus</name>
    <dbReference type="NCBI Taxonomy" id="1287878"/>
    <lineage>
        <taxon>Bacteria</taxon>
        <taxon>Bacillati</taxon>
        <taxon>Actinomycetota</taxon>
        <taxon>Actinomycetes</taxon>
        <taxon>Micromonosporales</taxon>
        <taxon>Micromonosporaceae</taxon>
        <taxon>Actinoplanes</taxon>
    </lineage>
</organism>
<protein>
    <submittedName>
        <fullName evidence="2">Uncharacterized protein</fullName>
    </submittedName>
</protein>
<dbReference type="RefSeq" id="WP_111647813.1">
    <property type="nucleotide sequence ID" value="NZ_JACHWI010000003.1"/>
</dbReference>
<evidence type="ECO:0000313" key="2">
    <source>
        <dbReference type="EMBL" id="RAK42679.1"/>
    </source>
</evidence>
<dbReference type="EMBL" id="QLMJ01000002">
    <property type="protein sequence ID" value="RAK42679.1"/>
    <property type="molecule type" value="Genomic_DNA"/>
</dbReference>
<evidence type="ECO:0000313" key="3">
    <source>
        <dbReference type="Proteomes" id="UP000249341"/>
    </source>
</evidence>
<reference evidence="2 3" key="1">
    <citation type="submission" date="2018-06" db="EMBL/GenBank/DDBJ databases">
        <title>Genomic Encyclopedia of Type Strains, Phase III (KMG-III): the genomes of soil and plant-associated and newly described type strains.</title>
        <authorList>
            <person name="Whitman W."/>
        </authorList>
    </citation>
    <scope>NUCLEOTIDE SEQUENCE [LARGE SCALE GENOMIC DNA]</scope>
    <source>
        <strain evidence="2 3">CGMCC 4.7090</strain>
    </source>
</reference>
<gene>
    <name evidence="2" type="ORF">B0I29_102504</name>
</gene>
<keyword evidence="3" id="KW-1185">Reference proteome</keyword>
<proteinExistence type="predicted"/>
<comment type="caution">
    <text evidence="2">The sequence shown here is derived from an EMBL/GenBank/DDBJ whole genome shotgun (WGS) entry which is preliminary data.</text>
</comment>
<feature type="compositionally biased region" description="Basic and acidic residues" evidence="1">
    <location>
        <begin position="36"/>
        <end position="58"/>
    </location>
</feature>
<sequence length="74" mass="7613">MPFSVHINLDDLARGELAAALDQSSPETPAPGAGDIAHHGAGDARQAARERSGRDRSGRAAGAAGGRSYAFRRS</sequence>